<keyword evidence="3" id="KW-1185">Reference proteome</keyword>
<evidence type="ECO:0000259" key="1">
    <source>
        <dbReference type="Pfam" id="PF00085"/>
    </source>
</evidence>
<reference evidence="3" key="1">
    <citation type="submission" date="2016-10" db="EMBL/GenBank/DDBJ databases">
        <authorList>
            <person name="Varghese N."/>
            <person name="Submissions S."/>
        </authorList>
    </citation>
    <scope>NUCLEOTIDE SEQUENCE [LARGE SCALE GENOMIC DNA]</scope>
    <source>
        <strain evidence="3">MPL-11</strain>
    </source>
</reference>
<dbReference type="EMBL" id="FNJW01000008">
    <property type="protein sequence ID" value="SDQ25030.1"/>
    <property type="molecule type" value="Genomic_DNA"/>
</dbReference>
<dbReference type="OrthoDB" id="411356at2"/>
<dbReference type="InterPro" id="IPR013766">
    <property type="entry name" value="Thioredoxin_domain"/>
</dbReference>
<dbReference type="AlphaFoldDB" id="A0A1H0ZC81"/>
<dbReference type="InterPro" id="IPR050620">
    <property type="entry name" value="Thioredoxin_H-type-like"/>
</dbReference>
<evidence type="ECO:0000313" key="2">
    <source>
        <dbReference type="EMBL" id="SDQ25030.1"/>
    </source>
</evidence>
<dbReference type="PANTHER" id="PTHR10438">
    <property type="entry name" value="THIOREDOXIN"/>
    <property type="match status" value="1"/>
</dbReference>
<dbReference type="RefSeq" id="WP_035020397.1">
    <property type="nucleotide sequence ID" value="NZ_CP084916.1"/>
</dbReference>
<sequence length="112" mass="12918">MNTFTQATSMNQVTQFINENSLAFVYISREDCGICHAVQPQVQSMLKEFPSIKPIQVNADSIPEVASQFTVFTVPSLLLFSERKEVIREARFVVMDELHKKFQQVTENFENR</sequence>
<proteinExistence type="predicted"/>
<dbReference type="Gene3D" id="3.40.30.10">
    <property type="entry name" value="Glutaredoxin"/>
    <property type="match status" value="1"/>
</dbReference>
<dbReference type="PANTHER" id="PTHR10438:SF468">
    <property type="entry name" value="THIOREDOXIN-1-RELATED"/>
    <property type="match status" value="1"/>
</dbReference>
<dbReference type="InterPro" id="IPR036249">
    <property type="entry name" value="Thioredoxin-like_sf"/>
</dbReference>
<dbReference type="CDD" id="cd02947">
    <property type="entry name" value="TRX_family"/>
    <property type="match status" value="1"/>
</dbReference>
<name>A0A1H0ZC81_9LACT</name>
<evidence type="ECO:0000313" key="3">
    <source>
        <dbReference type="Proteomes" id="UP000199481"/>
    </source>
</evidence>
<dbReference type="Pfam" id="PF00085">
    <property type="entry name" value="Thioredoxin"/>
    <property type="match status" value="1"/>
</dbReference>
<feature type="domain" description="Thioredoxin" evidence="1">
    <location>
        <begin position="14"/>
        <end position="88"/>
    </location>
</feature>
<protein>
    <submittedName>
        <fullName evidence="2">Thioredoxin</fullName>
    </submittedName>
</protein>
<dbReference type="Proteomes" id="UP000199481">
    <property type="component" value="Unassembled WGS sequence"/>
</dbReference>
<gene>
    <name evidence="2" type="ORF">SAMN04487752_1437</name>
</gene>
<accession>A0A1H0ZC81</accession>
<dbReference type="SUPFAM" id="SSF52833">
    <property type="entry name" value="Thioredoxin-like"/>
    <property type="match status" value="1"/>
</dbReference>
<organism evidence="2 3">
    <name type="scientific">Carnobacterium viridans</name>
    <dbReference type="NCBI Taxonomy" id="174587"/>
    <lineage>
        <taxon>Bacteria</taxon>
        <taxon>Bacillati</taxon>
        <taxon>Bacillota</taxon>
        <taxon>Bacilli</taxon>
        <taxon>Lactobacillales</taxon>
        <taxon>Carnobacteriaceae</taxon>
        <taxon>Carnobacterium</taxon>
    </lineage>
</organism>